<evidence type="ECO:0000313" key="2">
    <source>
        <dbReference type="EMBL" id="KAJ7425867.1"/>
    </source>
</evidence>
<keyword evidence="3" id="KW-1185">Reference proteome</keyword>
<evidence type="ECO:0000313" key="3">
    <source>
        <dbReference type="Proteomes" id="UP001145742"/>
    </source>
</evidence>
<name>A0ABQ9DNX9_9PASS</name>
<feature type="compositionally biased region" description="Basic and acidic residues" evidence="1">
    <location>
        <begin position="1"/>
        <end position="27"/>
    </location>
</feature>
<dbReference type="EMBL" id="WHWB01032380">
    <property type="protein sequence ID" value="KAJ7425867.1"/>
    <property type="molecule type" value="Genomic_DNA"/>
</dbReference>
<comment type="caution">
    <text evidence="2">The sequence shown here is derived from an EMBL/GenBank/DDBJ whole genome shotgun (WGS) entry which is preliminary data.</text>
</comment>
<sequence>MGPVPHGEESHTGKEDCGSRETMDEPTAHGSQIVPATASILLNKDKLYLYLHVKLPALLKASDAAGSAQEQALSWVWSRNRVGEDQEAKEAADLEDTGQAGGIFTDYRGLNDPAWQGTHDAKILHGDWHVASTACQEETTQSPPSTPFHTPTRMPKGILLPQVAEEPVTFTETDSADSPQVSQYPFPIVGLIMAIGQESGP</sequence>
<gene>
    <name evidence="2" type="ORF">WISP_20684</name>
</gene>
<organism evidence="2 3">
    <name type="scientific">Willisornis vidua</name>
    <name type="common">Xingu scale-backed antbird</name>
    <dbReference type="NCBI Taxonomy" id="1566151"/>
    <lineage>
        <taxon>Eukaryota</taxon>
        <taxon>Metazoa</taxon>
        <taxon>Chordata</taxon>
        <taxon>Craniata</taxon>
        <taxon>Vertebrata</taxon>
        <taxon>Euteleostomi</taxon>
        <taxon>Archelosauria</taxon>
        <taxon>Archosauria</taxon>
        <taxon>Dinosauria</taxon>
        <taxon>Saurischia</taxon>
        <taxon>Theropoda</taxon>
        <taxon>Coelurosauria</taxon>
        <taxon>Aves</taxon>
        <taxon>Neognathae</taxon>
        <taxon>Neoaves</taxon>
        <taxon>Telluraves</taxon>
        <taxon>Australaves</taxon>
        <taxon>Passeriformes</taxon>
        <taxon>Thamnophilidae</taxon>
        <taxon>Willisornis</taxon>
    </lineage>
</organism>
<feature type="region of interest" description="Disordered" evidence="1">
    <location>
        <begin position="1"/>
        <end position="31"/>
    </location>
</feature>
<dbReference type="Proteomes" id="UP001145742">
    <property type="component" value="Unassembled WGS sequence"/>
</dbReference>
<accession>A0ABQ9DNX9</accession>
<proteinExistence type="predicted"/>
<evidence type="ECO:0000256" key="1">
    <source>
        <dbReference type="SAM" id="MobiDB-lite"/>
    </source>
</evidence>
<protein>
    <submittedName>
        <fullName evidence="2">Uncharacterized protein</fullName>
    </submittedName>
</protein>
<reference evidence="2" key="1">
    <citation type="submission" date="2019-10" db="EMBL/GenBank/DDBJ databases">
        <authorList>
            <person name="Soares A.E.R."/>
            <person name="Aleixo A."/>
            <person name="Schneider P."/>
            <person name="Miyaki C.Y."/>
            <person name="Schneider M.P."/>
            <person name="Mello C."/>
            <person name="Vasconcelos A.T.R."/>
        </authorList>
    </citation>
    <scope>NUCLEOTIDE SEQUENCE</scope>
    <source>
        <tissue evidence="2">Muscle</tissue>
    </source>
</reference>